<gene>
    <name evidence="2" type="ORF">GCWU000324_00294</name>
</gene>
<evidence type="ECO:0000313" key="3">
    <source>
        <dbReference type="Proteomes" id="UP000003009"/>
    </source>
</evidence>
<name>C4GHG1_9NEIS</name>
<proteinExistence type="predicted"/>
<sequence length="70" mass="8465">MFQAAFLSFQKNSRLRRFRLWAKSQNRYCFVGGSLSCVHSFIGFVVFDMSVLKKRNARCFRYYPDFFRCK</sequence>
<dbReference type="HOGENOM" id="CLU_2752426_0_0_4"/>
<evidence type="ECO:0000313" key="2">
    <source>
        <dbReference type="EMBL" id="EEP68399.1"/>
    </source>
</evidence>
<dbReference type="EMBL" id="ACJW02000002">
    <property type="protein sequence ID" value="EEP68399.1"/>
    <property type="molecule type" value="Genomic_DNA"/>
</dbReference>
<comment type="caution">
    <text evidence="2">The sequence shown here is derived from an EMBL/GenBank/DDBJ whole genome shotgun (WGS) entry which is preliminary data.</text>
</comment>
<dbReference type="AlphaFoldDB" id="C4GHG1"/>
<evidence type="ECO:0000256" key="1">
    <source>
        <dbReference type="SAM" id="Phobius"/>
    </source>
</evidence>
<keyword evidence="1" id="KW-0812">Transmembrane</keyword>
<organism evidence="2 3">
    <name type="scientific">Kingella oralis ATCC 51147</name>
    <dbReference type="NCBI Taxonomy" id="629741"/>
    <lineage>
        <taxon>Bacteria</taxon>
        <taxon>Pseudomonadati</taxon>
        <taxon>Pseudomonadota</taxon>
        <taxon>Betaproteobacteria</taxon>
        <taxon>Neisseriales</taxon>
        <taxon>Neisseriaceae</taxon>
        <taxon>Kingella</taxon>
    </lineage>
</organism>
<keyword evidence="3" id="KW-1185">Reference proteome</keyword>
<reference evidence="2" key="1">
    <citation type="submission" date="2009-04" db="EMBL/GenBank/DDBJ databases">
        <authorList>
            <person name="Weinstock G."/>
            <person name="Sodergren E."/>
            <person name="Clifton S."/>
            <person name="Fulton L."/>
            <person name="Fulton B."/>
            <person name="Courtney L."/>
            <person name="Fronick C."/>
            <person name="Harrison M."/>
            <person name="Strong C."/>
            <person name="Farmer C."/>
            <person name="Delahaunty K."/>
            <person name="Markovic C."/>
            <person name="Hall O."/>
            <person name="Minx P."/>
            <person name="Tomlinson C."/>
            <person name="Mitreva M."/>
            <person name="Nelson J."/>
            <person name="Hou S."/>
            <person name="Wollam A."/>
            <person name="Pepin K.H."/>
            <person name="Johnson M."/>
            <person name="Bhonagiri V."/>
            <person name="Nash W.E."/>
            <person name="Warren W."/>
            <person name="Chinwalla A."/>
            <person name="Mardis E.R."/>
            <person name="Wilson R.K."/>
        </authorList>
    </citation>
    <scope>NUCLEOTIDE SEQUENCE [LARGE SCALE GENOMIC DNA]</scope>
    <source>
        <strain evidence="2">ATCC 51147</strain>
    </source>
</reference>
<dbReference type="STRING" id="629741.GCWU000324_00294"/>
<dbReference type="Proteomes" id="UP000003009">
    <property type="component" value="Unassembled WGS sequence"/>
</dbReference>
<keyword evidence="1" id="KW-1133">Transmembrane helix</keyword>
<accession>C4GHG1</accession>
<protein>
    <submittedName>
        <fullName evidence="2">Uncharacterized protein</fullName>
    </submittedName>
</protein>
<keyword evidence="1" id="KW-0472">Membrane</keyword>
<feature type="transmembrane region" description="Helical" evidence="1">
    <location>
        <begin position="30"/>
        <end position="52"/>
    </location>
</feature>